<dbReference type="CDD" id="cd14014">
    <property type="entry name" value="STKc_PknB_like"/>
    <property type="match status" value="1"/>
</dbReference>
<dbReference type="GO" id="GO:0004674">
    <property type="term" value="F:protein serine/threonine kinase activity"/>
    <property type="evidence" value="ECO:0007669"/>
    <property type="project" value="UniProtKB-KW"/>
</dbReference>
<dbReference type="PROSITE" id="PS50011">
    <property type="entry name" value="PROTEIN_KINASE_DOM"/>
    <property type="match status" value="1"/>
</dbReference>
<dbReference type="PROSITE" id="PS00108">
    <property type="entry name" value="PROTEIN_KINASE_ST"/>
    <property type="match status" value="1"/>
</dbReference>
<dbReference type="PANTHER" id="PTHR43289">
    <property type="entry name" value="MITOGEN-ACTIVATED PROTEIN KINASE KINASE KINASE 20-RELATED"/>
    <property type="match status" value="1"/>
</dbReference>
<proteinExistence type="predicted"/>
<feature type="domain" description="Protein kinase" evidence="6">
    <location>
        <begin position="23"/>
        <end position="392"/>
    </location>
</feature>
<keyword evidence="7" id="KW-0723">Serine/threonine-protein kinase</keyword>
<dbReference type="SMART" id="SM00220">
    <property type="entry name" value="S_TKc"/>
    <property type="match status" value="1"/>
</dbReference>
<protein>
    <submittedName>
        <fullName evidence="7">Serine/threonine protein kinase</fullName>
    </submittedName>
</protein>
<dbReference type="InterPro" id="IPR000719">
    <property type="entry name" value="Prot_kinase_dom"/>
</dbReference>
<gene>
    <name evidence="7" type="ORF">IAA93_03890</name>
</gene>
<dbReference type="EMBL" id="DWUP01000079">
    <property type="protein sequence ID" value="HJD52853.1"/>
    <property type="molecule type" value="Genomic_DNA"/>
</dbReference>
<reference evidence="7" key="1">
    <citation type="journal article" date="2021" name="PeerJ">
        <title>Extensive microbial diversity within the chicken gut microbiome revealed by metagenomics and culture.</title>
        <authorList>
            <person name="Gilroy R."/>
            <person name="Ravi A."/>
            <person name="Getino M."/>
            <person name="Pursley I."/>
            <person name="Horton D.L."/>
            <person name="Alikhan N.F."/>
            <person name="Baker D."/>
            <person name="Gharbi K."/>
            <person name="Hall N."/>
            <person name="Watson M."/>
            <person name="Adriaenssens E.M."/>
            <person name="Foster-Nyarko E."/>
            <person name="Jarju S."/>
            <person name="Secka A."/>
            <person name="Antonio M."/>
            <person name="Oren A."/>
            <person name="Chaudhuri R.R."/>
            <person name="La Ragione R."/>
            <person name="Hildebrand F."/>
            <person name="Pallen M.J."/>
        </authorList>
    </citation>
    <scope>NUCLEOTIDE SEQUENCE</scope>
    <source>
        <strain evidence="7">MalCec1-1739</strain>
    </source>
</reference>
<keyword evidence="5" id="KW-1133">Transmembrane helix</keyword>
<dbReference type="Gene3D" id="1.10.510.10">
    <property type="entry name" value="Transferase(Phosphotransferase) domain 1"/>
    <property type="match status" value="1"/>
</dbReference>
<evidence type="ECO:0000256" key="4">
    <source>
        <dbReference type="ARBA" id="ARBA00022840"/>
    </source>
</evidence>
<evidence type="ECO:0000259" key="6">
    <source>
        <dbReference type="PROSITE" id="PS50011"/>
    </source>
</evidence>
<organism evidence="7 8">
    <name type="scientific">Candidatus Avibacteroides avistercoris</name>
    <dbReference type="NCBI Taxonomy" id="2840690"/>
    <lineage>
        <taxon>Bacteria</taxon>
        <taxon>Pseudomonadati</taxon>
        <taxon>Bacteroidota</taxon>
        <taxon>Bacteroidia</taxon>
        <taxon>Bacteroidales</taxon>
        <taxon>Bacteroidaceae</taxon>
        <taxon>Bacteroidaceae incertae sedis</taxon>
        <taxon>Candidatus Avibacteroides</taxon>
    </lineage>
</organism>
<dbReference type="InterPro" id="IPR011009">
    <property type="entry name" value="Kinase-like_dom_sf"/>
</dbReference>
<feature type="transmembrane region" description="Helical" evidence="5">
    <location>
        <begin position="257"/>
        <end position="278"/>
    </location>
</feature>
<evidence type="ECO:0000256" key="3">
    <source>
        <dbReference type="ARBA" id="ARBA00022777"/>
    </source>
</evidence>
<keyword evidence="5" id="KW-0812">Transmembrane</keyword>
<evidence type="ECO:0000313" key="7">
    <source>
        <dbReference type="EMBL" id="HJD52853.1"/>
    </source>
</evidence>
<accession>A0A9D2ZU56</accession>
<reference evidence="7" key="2">
    <citation type="submission" date="2021-04" db="EMBL/GenBank/DDBJ databases">
        <authorList>
            <person name="Gilroy R."/>
        </authorList>
    </citation>
    <scope>NUCLEOTIDE SEQUENCE</scope>
    <source>
        <strain evidence="7">MalCec1-1739</strain>
    </source>
</reference>
<name>A0A9D2ZU56_9BACT</name>
<comment type="caution">
    <text evidence="7">The sequence shown here is derived from an EMBL/GenBank/DDBJ whole genome shotgun (WGS) entry which is preliminary data.</text>
</comment>
<evidence type="ECO:0000256" key="2">
    <source>
        <dbReference type="ARBA" id="ARBA00022741"/>
    </source>
</evidence>
<keyword evidence="4" id="KW-0067">ATP-binding</keyword>
<dbReference type="GO" id="GO:0005524">
    <property type="term" value="F:ATP binding"/>
    <property type="evidence" value="ECO:0007669"/>
    <property type="project" value="UniProtKB-KW"/>
</dbReference>
<dbReference type="Pfam" id="PF00069">
    <property type="entry name" value="Pkinase"/>
    <property type="match status" value="1"/>
</dbReference>
<dbReference type="PANTHER" id="PTHR43289:SF6">
    <property type="entry name" value="SERINE_THREONINE-PROTEIN KINASE NEKL-3"/>
    <property type="match status" value="1"/>
</dbReference>
<dbReference type="SUPFAM" id="SSF56112">
    <property type="entry name" value="Protein kinase-like (PK-like)"/>
    <property type="match status" value="1"/>
</dbReference>
<dbReference type="AlphaFoldDB" id="A0A9D2ZU56"/>
<keyword evidence="3 7" id="KW-0418">Kinase</keyword>
<dbReference type="InterPro" id="IPR008271">
    <property type="entry name" value="Ser/Thr_kinase_AS"/>
</dbReference>
<evidence type="ECO:0000313" key="8">
    <source>
        <dbReference type="Proteomes" id="UP000787625"/>
    </source>
</evidence>
<keyword evidence="2" id="KW-0547">Nucleotide-binding</keyword>
<dbReference type="Proteomes" id="UP000787625">
    <property type="component" value="Unassembled WGS sequence"/>
</dbReference>
<evidence type="ECO:0000256" key="1">
    <source>
        <dbReference type="ARBA" id="ARBA00022679"/>
    </source>
</evidence>
<sequence>MSSDTTSDSFFDIGNVSLVDNTFTELTLLSESSSGYCRLFRAKRLGKWFVLKCLKAACAGDPALMALLNKEFAIGYALSHPNIARIEGLEEVDGLGLCIIMEYVDGSTMRQCLERHALQQADVWQVCGELCDALSYLHGRQVIHRDLKPSNVMLTSNGHHVKLIDFGLSDTDDYAVFKEPAGTRRYAAPEQFDVHAKVDARADIYALGLLIGELNASLPHQSRRLARVSARCSRPDRDERYASVSEVAAALRRRSPVLPWVVVSCLATAAVFTGLWLITAGRSGWQLALRGDVSAGQGVDTVYITRVDTVIMAGKPPVAVFEEDALLDSINTFARTTTLGMMQEMYDSVMFGRKPRQAKEAMANNIYFDIEKAIRKGVDELVAPSTPQHSIYLNAALTVMQVTWRDFNLEHSQALMAHLDSLP</sequence>
<keyword evidence="5" id="KW-0472">Membrane</keyword>
<evidence type="ECO:0000256" key="5">
    <source>
        <dbReference type="SAM" id="Phobius"/>
    </source>
</evidence>
<keyword evidence="1" id="KW-0808">Transferase</keyword>